<dbReference type="AlphaFoldDB" id="A0A4P9YSP1"/>
<feature type="signal peptide" evidence="1">
    <location>
        <begin position="1"/>
        <end position="23"/>
    </location>
</feature>
<keyword evidence="1" id="KW-0732">Signal</keyword>
<evidence type="ECO:0000256" key="1">
    <source>
        <dbReference type="SAM" id="SignalP"/>
    </source>
</evidence>
<accession>A0A4P9YSP1</accession>
<dbReference type="OrthoDB" id="10482197at2759"/>
<feature type="chain" id="PRO_5020367774" description="Protein kinase domain-containing protein" evidence="1">
    <location>
        <begin position="24"/>
        <end position="368"/>
    </location>
</feature>
<proteinExistence type="predicted"/>
<organism evidence="2 3">
    <name type="scientific">Syncephalis pseudoplumigaleata</name>
    <dbReference type="NCBI Taxonomy" id="1712513"/>
    <lineage>
        <taxon>Eukaryota</taxon>
        <taxon>Fungi</taxon>
        <taxon>Fungi incertae sedis</taxon>
        <taxon>Zoopagomycota</taxon>
        <taxon>Zoopagomycotina</taxon>
        <taxon>Zoopagomycetes</taxon>
        <taxon>Zoopagales</taxon>
        <taxon>Piptocephalidaceae</taxon>
        <taxon>Syncephalis</taxon>
    </lineage>
</organism>
<dbReference type="SUPFAM" id="SSF56112">
    <property type="entry name" value="Protein kinase-like (PK-like)"/>
    <property type="match status" value="1"/>
</dbReference>
<keyword evidence="3" id="KW-1185">Reference proteome</keyword>
<sequence length="368" mass="41300">MIVERWHCYVLWMLLAMIAGGWAMPTTPGTIADKQGLPQIRQGSISMPNLPALVNNNNNNRDHKDKVQCDDQTCRGDFALENGMAYIRCTRIKQDAEREEGANTWLRMKDSAETDATMPGKRNVPQALLSGHFDDSWCFVYPQRSAVPLRDYFASLRWQEMLIYGPAILRQIIEGLSYLSYVGIGHEGISATSIMVNLADDSREPTVLIDDYHKTTLYGPIVPPVEQKRMMHAAGNAIYTALTGSSVRAMSSAKRTMLDACLAQIEGALCIRPPGSSSQRLEEELFRRWRMRYPESNNPAERKKIAPFVRNALRLLPDDPEQRLTPDQFLARRSKTAPIASILNAIGSIGSNSAKMQTKPAFHSFIKQ</sequence>
<dbReference type="EMBL" id="KZ992176">
    <property type="protein sequence ID" value="RKP22382.1"/>
    <property type="molecule type" value="Genomic_DNA"/>
</dbReference>
<dbReference type="InterPro" id="IPR011009">
    <property type="entry name" value="Kinase-like_dom_sf"/>
</dbReference>
<evidence type="ECO:0000313" key="2">
    <source>
        <dbReference type="EMBL" id="RKP22382.1"/>
    </source>
</evidence>
<dbReference type="Gene3D" id="1.10.510.10">
    <property type="entry name" value="Transferase(Phosphotransferase) domain 1"/>
    <property type="match status" value="1"/>
</dbReference>
<protein>
    <recommendedName>
        <fullName evidence="4">Protein kinase domain-containing protein</fullName>
    </recommendedName>
</protein>
<reference evidence="3" key="1">
    <citation type="journal article" date="2018" name="Nat. Microbiol.">
        <title>Leveraging single-cell genomics to expand the fungal tree of life.</title>
        <authorList>
            <person name="Ahrendt S.R."/>
            <person name="Quandt C.A."/>
            <person name="Ciobanu D."/>
            <person name="Clum A."/>
            <person name="Salamov A."/>
            <person name="Andreopoulos B."/>
            <person name="Cheng J.F."/>
            <person name="Woyke T."/>
            <person name="Pelin A."/>
            <person name="Henrissat B."/>
            <person name="Reynolds N.K."/>
            <person name="Benny G.L."/>
            <person name="Smith M.E."/>
            <person name="James T.Y."/>
            <person name="Grigoriev I.V."/>
        </authorList>
    </citation>
    <scope>NUCLEOTIDE SEQUENCE [LARGE SCALE GENOMIC DNA]</scope>
    <source>
        <strain evidence="3">Benny S71-1</strain>
    </source>
</reference>
<evidence type="ECO:0008006" key="4">
    <source>
        <dbReference type="Google" id="ProtNLM"/>
    </source>
</evidence>
<evidence type="ECO:0000313" key="3">
    <source>
        <dbReference type="Proteomes" id="UP000278143"/>
    </source>
</evidence>
<name>A0A4P9YSP1_9FUNG</name>
<dbReference type="Proteomes" id="UP000278143">
    <property type="component" value="Unassembled WGS sequence"/>
</dbReference>
<gene>
    <name evidence="2" type="ORF">SYNPS1DRAFT_32031</name>
</gene>